<accession>A0A2I1F6D8</accession>
<comment type="caution">
    <text evidence="1">The sequence shown here is derived from an EMBL/GenBank/DDBJ whole genome shotgun (WGS) entry which is preliminary data.</text>
</comment>
<evidence type="ECO:0000313" key="2">
    <source>
        <dbReference type="Proteomes" id="UP000232688"/>
    </source>
</evidence>
<name>A0A2I1F6D8_9GLOM</name>
<dbReference type="Proteomes" id="UP000232688">
    <property type="component" value="Unassembled WGS sequence"/>
</dbReference>
<proteinExistence type="predicted"/>
<sequence length="188" mass="21564">MEKPNSHANYGIPSSFNAQTKQADILKMRLKKAQLTLNIMSYILTINPDVTVPNKMSNNHVYNMARKAHDYLFKFHLLTESEEWNILIISPNVKVFIYQQVLELQKKYKELIIRKAAVLSIKALNGLVWYSFFPVQKKCKNRNNSATSDRIKTSNSALESSHRDVSNGGKIISLISIYHAIINAKHFL</sequence>
<evidence type="ECO:0000313" key="1">
    <source>
        <dbReference type="EMBL" id="PKC56411.1"/>
    </source>
</evidence>
<reference evidence="1 2" key="1">
    <citation type="submission" date="2017-10" db="EMBL/GenBank/DDBJ databases">
        <title>Extensive intraspecific genome diversity in a model arbuscular mycorrhizal fungus.</title>
        <authorList>
            <person name="Chen E.C.H."/>
            <person name="Morin E."/>
            <person name="Baudet D."/>
            <person name="Noel J."/>
            <person name="Ndikumana S."/>
            <person name="Charron P."/>
            <person name="St-Onge C."/>
            <person name="Giorgi J."/>
            <person name="Grigoriev I.V."/>
            <person name="Roux C."/>
            <person name="Martin F.M."/>
            <person name="Corradi N."/>
        </authorList>
    </citation>
    <scope>NUCLEOTIDE SEQUENCE [LARGE SCALE GENOMIC DNA]</scope>
    <source>
        <strain evidence="1 2">A1</strain>
    </source>
</reference>
<dbReference type="VEuPathDB" id="FungiDB:RhiirA1_474037"/>
<organism evidence="1 2">
    <name type="scientific">Rhizophagus irregularis</name>
    <dbReference type="NCBI Taxonomy" id="588596"/>
    <lineage>
        <taxon>Eukaryota</taxon>
        <taxon>Fungi</taxon>
        <taxon>Fungi incertae sedis</taxon>
        <taxon>Mucoromycota</taxon>
        <taxon>Glomeromycotina</taxon>
        <taxon>Glomeromycetes</taxon>
        <taxon>Glomerales</taxon>
        <taxon>Glomeraceae</taxon>
        <taxon>Rhizophagus</taxon>
    </lineage>
</organism>
<gene>
    <name evidence="1" type="ORF">RhiirA1_474037</name>
</gene>
<dbReference type="OrthoDB" id="10604044at2759"/>
<dbReference type="EMBL" id="LLXH01002156">
    <property type="protein sequence ID" value="PKC56411.1"/>
    <property type="molecule type" value="Genomic_DNA"/>
</dbReference>
<reference evidence="1 2" key="2">
    <citation type="submission" date="2017-10" db="EMBL/GenBank/DDBJ databases">
        <title>Genome analyses suggest a sexual origin of heterokaryosis in a supposedly ancient asexual fungus.</title>
        <authorList>
            <person name="Corradi N."/>
            <person name="Sedzielewska K."/>
            <person name="Noel J."/>
            <person name="Charron P."/>
            <person name="Farinelli L."/>
            <person name="Marton T."/>
            <person name="Kruger M."/>
            <person name="Pelin A."/>
            <person name="Brachmann A."/>
            <person name="Corradi N."/>
        </authorList>
    </citation>
    <scope>NUCLEOTIDE SEQUENCE [LARGE SCALE GENOMIC DNA]</scope>
    <source>
        <strain evidence="1 2">A1</strain>
    </source>
</reference>
<dbReference type="AlphaFoldDB" id="A0A2I1F6D8"/>
<protein>
    <submittedName>
        <fullName evidence="1">Uncharacterized protein</fullName>
    </submittedName>
</protein>